<dbReference type="EMBL" id="JH816110">
    <property type="protein sequence ID" value="EKC19038.1"/>
    <property type="molecule type" value="Genomic_DNA"/>
</dbReference>
<dbReference type="AlphaFoldDB" id="K1PC37"/>
<organism evidence="1">
    <name type="scientific">Magallana gigas</name>
    <name type="common">Pacific oyster</name>
    <name type="synonym">Crassostrea gigas</name>
    <dbReference type="NCBI Taxonomy" id="29159"/>
    <lineage>
        <taxon>Eukaryota</taxon>
        <taxon>Metazoa</taxon>
        <taxon>Spiralia</taxon>
        <taxon>Lophotrochozoa</taxon>
        <taxon>Mollusca</taxon>
        <taxon>Bivalvia</taxon>
        <taxon>Autobranchia</taxon>
        <taxon>Pteriomorphia</taxon>
        <taxon>Ostreida</taxon>
        <taxon>Ostreoidea</taxon>
        <taxon>Ostreidae</taxon>
        <taxon>Magallana</taxon>
    </lineage>
</organism>
<dbReference type="HOGENOM" id="CLU_2833684_0_0_1"/>
<proteinExistence type="predicted"/>
<name>K1PC37_MAGGI</name>
<accession>K1PC37</accession>
<sequence length="66" mass="7102">MTAEGGLPLSGYSPIFGGSNYSSLGLGYVRYKFLDRTSLGELIVVTLETYPPCCTLGQRLGENPQI</sequence>
<reference evidence="1" key="1">
    <citation type="journal article" date="2012" name="Nature">
        <title>The oyster genome reveals stress adaptation and complexity of shell formation.</title>
        <authorList>
            <person name="Zhang G."/>
            <person name="Fang X."/>
            <person name="Guo X."/>
            <person name="Li L."/>
            <person name="Luo R."/>
            <person name="Xu F."/>
            <person name="Yang P."/>
            <person name="Zhang L."/>
            <person name="Wang X."/>
            <person name="Qi H."/>
            <person name="Xiong Z."/>
            <person name="Que H."/>
            <person name="Xie Y."/>
            <person name="Holland P.W."/>
            <person name="Paps J."/>
            <person name="Zhu Y."/>
            <person name="Wu F."/>
            <person name="Chen Y."/>
            <person name="Wang J."/>
            <person name="Peng C."/>
            <person name="Meng J."/>
            <person name="Yang L."/>
            <person name="Liu J."/>
            <person name="Wen B."/>
            <person name="Zhang N."/>
            <person name="Huang Z."/>
            <person name="Zhu Q."/>
            <person name="Feng Y."/>
            <person name="Mount A."/>
            <person name="Hedgecock D."/>
            <person name="Xu Z."/>
            <person name="Liu Y."/>
            <person name="Domazet-Loso T."/>
            <person name="Du Y."/>
            <person name="Sun X."/>
            <person name="Zhang S."/>
            <person name="Liu B."/>
            <person name="Cheng P."/>
            <person name="Jiang X."/>
            <person name="Li J."/>
            <person name="Fan D."/>
            <person name="Wang W."/>
            <person name="Fu W."/>
            <person name="Wang T."/>
            <person name="Wang B."/>
            <person name="Zhang J."/>
            <person name="Peng Z."/>
            <person name="Li Y."/>
            <person name="Li N."/>
            <person name="Wang J."/>
            <person name="Chen M."/>
            <person name="He Y."/>
            <person name="Tan F."/>
            <person name="Song X."/>
            <person name="Zheng Q."/>
            <person name="Huang R."/>
            <person name="Yang H."/>
            <person name="Du X."/>
            <person name="Chen L."/>
            <person name="Yang M."/>
            <person name="Gaffney P.M."/>
            <person name="Wang S."/>
            <person name="Luo L."/>
            <person name="She Z."/>
            <person name="Ming Y."/>
            <person name="Huang W."/>
            <person name="Zhang S."/>
            <person name="Huang B."/>
            <person name="Zhang Y."/>
            <person name="Qu T."/>
            <person name="Ni P."/>
            <person name="Miao G."/>
            <person name="Wang J."/>
            <person name="Wang Q."/>
            <person name="Steinberg C.E."/>
            <person name="Wang H."/>
            <person name="Li N."/>
            <person name="Qian L."/>
            <person name="Zhang G."/>
            <person name="Li Y."/>
            <person name="Yang H."/>
            <person name="Liu X."/>
            <person name="Wang J."/>
            <person name="Yin Y."/>
            <person name="Wang J."/>
        </authorList>
    </citation>
    <scope>NUCLEOTIDE SEQUENCE [LARGE SCALE GENOMIC DNA]</scope>
    <source>
        <strain evidence="1">05x7-T-G4-1.051#20</strain>
    </source>
</reference>
<evidence type="ECO:0000313" key="1">
    <source>
        <dbReference type="EMBL" id="EKC19038.1"/>
    </source>
</evidence>
<gene>
    <name evidence="1" type="ORF">CGI_10009831</name>
</gene>
<dbReference type="InParanoid" id="K1PC37"/>
<protein>
    <submittedName>
        <fullName evidence="1">Uncharacterized protein</fullName>
    </submittedName>
</protein>